<dbReference type="AlphaFoldDB" id="A0A1J1HNX1"/>
<protein>
    <submittedName>
        <fullName evidence="3">CLUMA_CG002581, isoform A</fullName>
    </submittedName>
</protein>
<accession>A0A1J1HNX1</accession>
<dbReference type="InterPro" id="IPR036236">
    <property type="entry name" value="Znf_C2H2_sf"/>
</dbReference>
<keyword evidence="1" id="KW-0479">Metal-binding</keyword>
<evidence type="ECO:0000313" key="3">
    <source>
        <dbReference type="EMBL" id="CRK89092.1"/>
    </source>
</evidence>
<name>A0A1J1HNX1_9DIPT</name>
<evidence type="ECO:0000313" key="4">
    <source>
        <dbReference type="Proteomes" id="UP000183832"/>
    </source>
</evidence>
<dbReference type="GO" id="GO:0008270">
    <property type="term" value="F:zinc ion binding"/>
    <property type="evidence" value="ECO:0007669"/>
    <property type="project" value="UniProtKB-KW"/>
</dbReference>
<keyword evidence="4" id="KW-1185">Reference proteome</keyword>
<evidence type="ECO:0000259" key="2">
    <source>
        <dbReference type="PROSITE" id="PS50157"/>
    </source>
</evidence>
<feature type="domain" description="C2H2-type" evidence="2">
    <location>
        <begin position="251"/>
        <end position="278"/>
    </location>
</feature>
<keyword evidence="1" id="KW-0863">Zinc-finger</keyword>
<reference evidence="3 4" key="1">
    <citation type="submission" date="2015-04" db="EMBL/GenBank/DDBJ databases">
        <authorList>
            <person name="Syromyatnikov M.Y."/>
            <person name="Popov V.N."/>
        </authorList>
    </citation>
    <scope>NUCLEOTIDE SEQUENCE [LARGE SCALE GENOMIC DNA]</scope>
</reference>
<sequence length="283" mass="32167">MLCYFTLEQEKVTKLVRHVLMDEDIDAKDERLIARVKNPNDFSATNFKIALPNPPPQQSTAQVQSTWVDYATLPSGNGNGISNDSNNELPPLTEIKQEHIDDEYEAVRDVPVWHTAKSTSKITMYPSKEPTKIQSKRKLQQIQPKPPALTPAVMPPLTQIVNQKPAPKLIAVAVKKVVAIQPKLSDPPQLAQIQSKNETQSKIVIKKVSQFAMNTRRHSTGNSSKIVPTKELLESLKQENIIYQDQEDKPWYCRTCGRNYKWRNSLKQHIKNECGTNKKLHDI</sequence>
<proteinExistence type="predicted"/>
<organism evidence="3 4">
    <name type="scientific">Clunio marinus</name>
    <dbReference type="NCBI Taxonomy" id="568069"/>
    <lineage>
        <taxon>Eukaryota</taxon>
        <taxon>Metazoa</taxon>
        <taxon>Ecdysozoa</taxon>
        <taxon>Arthropoda</taxon>
        <taxon>Hexapoda</taxon>
        <taxon>Insecta</taxon>
        <taxon>Pterygota</taxon>
        <taxon>Neoptera</taxon>
        <taxon>Endopterygota</taxon>
        <taxon>Diptera</taxon>
        <taxon>Nematocera</taxon>
        <taxon>Chironomoidea</taxon>
        <taxon>Chironomidae</taxon>
        <taxon>Clunio</taxon>
    </lineage>
</organism>
<evidence type="ECO:0000256" key="1">
    <source>
        <dbReference type="PROSITE-ProRule" id="PRU00042"/>
    </source>
</evidence>
<keyword evidence="1" id="KW-0862">Zinc</keyword>
<dbReference type="InterPro" id="IPR013087">
    <property type="entry name" value="Znf_C2H2_type"/>
</dbReference>
<dbReference type="Proteomes" id="UP000183832">
    <property type="component" value="Unassembled WGS sequence"/>
</dbReference>
<dbReference type="EMBL" id="CVRI01000010">
    <property type="protein sequence ID" value="CRK89092.1"/>
    <property type="molecule type" value="Genomic_DNA"/>
</dbReference>
<dbReference type="SUPFAM" id="SSF57667">
    <property type="entry name" value="beta-beta-alpha zinc fingers"/>
    <property type="match status" value="1"/>
</dbReference>
<gene>
    <name evidence="3" type="ORF">CLUMA_CG002581</name>
</gene>
<dbReference type="PROSITE" id="PS50157">
    <property type="entry name" value="ZINC_FINGER_C2H2_2"/>
    <property type="match status" value="1"/>
</dbReference>
<dbReference type="OrthoDB" id="7739207at2759"/>